<reference evidence="2 3" key="1">
    <citation type="submission" date="2022-06" db="EMBL/GenBank/DDBJ databases">
        <authorList>
            <person name="Jeon C.O."/>
        </authorList>
    </citation>
    <scope>NUCLEOTIDE SEQUENCE [LARGE SCALE GENOMIC DNA]</scope>
    <source>
        <strain evidence="2 3">KCTC 13943</strain>
    </source>
</reference>
<evidence type="ECO:0000256" key="1">
    <source>
        <dbReference type="SAM" id="Coils"/>
    </source>
</evidence>
<evidence type="ECO:0000313" key="2">
    <source>
        <dbReference type="EMBL" id="MCM2532124.1"/>
    </source>
</evidence>
<proteinExistence type="predicted"/>
<dbReference type="Gene3D" id="1.10.1660.10">
    <property type="match status" value="1"/>
</dbReference>
<comment type="caution">
    <text evidence="2">The sequence shown here is derived from an EMBL/GenBank/DDBJ whole genome shotgun (WGS) entry which is preliminary data.</text>
</comment>
<evidence type="ECO:0008006" key="4">
    <source>
        <dbReference type="Google" id="ProtNLM"/>
    </source>
</evidence>
<dbReference type="EMBL" id="JAMQCR010000001">
    <property type="protein sequence ID" value="MCM2532124.1"/>
    <property type="molecule type" value="Genomic_DNA"/>
</dbReference>
<evidence type="ECO:0000313" key="3">
    <source>
        <dbReference type="Proteomes" id="UP001523262"/>
    </source>
</evidence>
<protein>
    <recommendedName>
        <fullName evidence="4">HTH merR-type domain-containing protein</fullName>
    </recommendedName>
</protein>
<gene>
    <name evidence="2" type="ORF">NDK43_06650</name>
</gene>
<name>A0ABT0W729_9BACI</name>
<feature type="coiled-coil region" evidence="1">
    <location>
        <begin position="135"/>
        <end position="216"/>
    </location>
</feature>
<keyword evidence="3" id="KW-1185">Reference proteome</keyword>
<dbReference type="Proteomes" id="UP001523262">
    <property type="component" value="Unassembled WGS sequence"/>
</dbReference>
<organism evidence="2 3">
    <name type="scientific">Neobacillus pocheonensis</name>
    <dbReference type="NCBI Taxonomy" id="363869"/>
    <lineage>
        <taxon>Bacteria</taxon>
        <taxon>Bacillati</taxon>
        <taxon>Bacillota</taxon>
        <taxon>Bacilli</taxon>
        <taxon>Bacillales</taxon>
        <taxon>Bacillaceae</taxon>
        <taxon>Neobacillus</taxon>
    </lineage>
</organism>
<accession>A0ABT0W729</accession>
<sequence>MEQNERVYWTHEVAERLEMGESTLRKWSIALEKQGHSFIKGDQERRLFLETDIQLLLKMKEEPPIPKKRSVLEATEIALNKWRTSLVPVEEERTALVPLTDPTYMETMSKMFDEKLKERDSFWLKIVEERDSFFLSKLEEKEKKHEERQAFLLKKIEESGERVSFLEEKNDKELQEIKEEQMNSRKLIESNGSIISEELQAERKKSDRMFNELMKEIAATQEKKKDGSGECLENEEFVLERVNEFNK</sequence>
<keyword evidence="1" id="KW-0175">Coiled coil</keyword>